<comment type="caution">
    <text evidence="1">The sequence shown here is derived from an EMBL/GenBank/DDBJ whole genome shotgun (WGS) entry which is preliminary data.</text>
</comment>
<proteinExistence type="predicted"/>
<reference evidence="1 2" key="1">
    <citation type="submission" date="2018-08" db="EMBL/GenBank/DDBJ databases">
        <title>A genome reference for cultivated species of the human gut microbiota.</title>
        <authorList>
            <person name="Zou Y."/>
            <person name="Xue W."/>
            <person name="Luo G."/>
        </authorList>
    </citation>
    <scope>NUCLEOTIDE SEQUENCE [LARGE SCALE GENOMIC DNA]</scope>
    <source>
        <strain evidence="1 2">AM25-21AC</strain>
    </source>
</reference>
<dbReference type="EMBL" id="QRHE01000001">
    <property type="protein sequence ID" value="RHF53420.1"/>
    <property type="molecule type" value="Genomic_DNA"/>
</dbReference>
<name>A0A414NZR0_9FIRM</name>
<dbReference type="Proteomes" id="UP000283442">
    <property type="component" value="Unassembled WGS sequence"/>
</dbReference>
<protein>
    <submittedName>
        <fullName evidence="1">Uncharacterized protein</fullName>
    </submittedName>
</protein>
<evidence type="ECO:0000313" key="2">
    <source>
        <dbReference type="Proteomes" id="UP000283442"/>
    </source>
</evidence>
<dbReference type="AlphaFoldDB" id="A0A414NZR0"/>
<gene>
    <name evidence="1" type="ORF">DW674_00735</name>
</gene>
<organism evidence="1 2">
    <name type="scientific">Mitsuokella multacida</name>
    <dbReference type="NCBI Taxonomy" id="52226"/>
    <lineage>
        <taxon>Bacteria</taxon>
        <taxon>Bacillati</taxon>
        <taxon>Bacillota</taxon>
        <taxon>Negativicutes</taxon>
        <taxon>Selenomonadales</taxon>
        <taxon>Selenomonadaceae</taxon>
        <taxon>Mitsuokella</taxon>
    </lineage>
</organism>
<accession>A0A414NZR0</accession>
<evidence type="ECO:0000313" key="1">
    <source>
        <dbReference type="EMBL" id="RHF53420.1"/>
    </source>
</evidence>
<sequence>MRDKALEAMKEGALDVVEETKQKFLENFIEAGMPAVEAYAELFSATVQEQAQNEAGWVKIRDMFVIPLAVKVALGVGKGIFSMVQGKTGKVAATA</sequence>